<sequence length="70" mass="7475">MTDQQVTGAVDEHRSLLVQRHHAVQAVAVEAVEKQRPGLFGTGAFRFMPDPYGRGAPDGTGERACVGRAA</sequence>
<protein>
    <submittedName>
        <fullName evidence="2">Uncharacterized protein</fullName>
    </submittedName>
</protein>
<dbReference type="Proteomes" id="UP001431235">
    <property type="component" value="Unassembled WGS sequence"/>
</dbReference>
<feature type="region of interest" description="Disordered" evidence="1">
    <location>
        <begin position="51"/>
        <end position="70"/>
    </location>
</feature>
<keyword evidence="3" id="KW-1185">Reference proteome</keyword>
<evidence type="ECO:0000256" key="1">
    <source>
        <dbReference type="SAM" id="MobiDB-lite"/>
    </source>
</evidence>
<name>A0ABT0SKD8_9GAMM</name>
<comment type="caution">
    <text evidence="2">The sequence shown here is derived from an EMBL/GenBank/DDBJ whole genome shotgun (WGS) entry which is preliminary data.</text>
</comment>
<proteinExistence type="predicted"/>
<evidence type="ECO:0000313" key="2">
    <source>
        <dbReference type="EMBL" id="MCL7715803.1"/>
    </source>
</evidence>
<accession>A0ABT0SKD8</accession>
<gene>
    <name evidence="2" type="ORF">K5L01_14250</name>
</gene>
<dbReference type="EMBL" id="JAIKTS010000006">
    <property type="protein sequence ID" value="MCL7715803.1"/>
    <property type="molecule type" value="Genomic_DNA"/>
</dbReference>
<organism evidence="2 3">
    <name type="scientific">Stenotrophomonas mori</name>
    <dbReference type="NCBI Taxonomy" id="2871096"/>
    <lineage>
        <taxon>Bacteria</taxon>
        <taxon>Pseudomonadati</taxon>
        <taxon>Pseudomonadota</taxon>
        <taxon>Gammaproteobacteria</taxon>
        <taxon>Lysobacterales</taxon>
        <taxon>Lysobacteraceae</taxon>
        <taxon>Stenotrophomonas</taxon>
    </lineage>
</organism>
<evidence type="ECO:0000313" key="3">
    <source>
        <dbReference type="Proteomes" id="UP001431235"/>
    </source>
</evidence>
<dbReference type="RefSeq" id="WP_250065284.1">
    <property type="nucleotide sequence ID" value="NZ_JAIKTS010000006.1"/>
</dbReference>
<reference evidence="2 3" key="1">
    <citation type="submission" date="2021-08" db="EMBL/GenBank/DDBJ databases">
        <title>Novel members of of the genus Stenotrophomonas from differernt environment.</title>
        <authorList>
            <person name="Deng Y."/>
        </authorList>
    </citation>
    <scope>NUCLEOTIDE SEQUENCE [LARGE SCALE GENOMIC DNA]</scope>
    <source>
        <strain evidence="2 3">CPCC 101365</strain>
    </source>
</reference>